<evidence type="ECO:0000313" key="1">
    <source>
        <dbReference type="EMBL" id="BAK04256.1"/>
    </source>
</evidence>
<protein>
    <submittedName>
        <fullName evidence="1">Predicted protein</fullName>
    </submittedName>
</protein>
<accession>F2EA84</accession>
<sequence>MPPAFTPCPARPHLAAMTARVCKIFSFPYLQNEFRSLSRLNSHVMGLF</sequence>
<name>F2EA84_HORVV</name>
<reference evidence="1" key="1">
    <citation type="journal article" date="2011" name="Plant Physiol.">
        <title>Comprehensive sequence analysis of 24,783 barley full-length cDNAs derived from 12 clone libraries.</title>
        <authorList>
            <person name="Matsumoto T."/>
            <person name="Tanaka T."/>
            <person name="Sakai H."/>
            <person name="Amano N."/>
            <person name="Kanamori H."/>
            <person name="Kurita K."/>
            <person name="Kikuta A."/>
            <person name="Kamiya K."/>
            <person name="Yamamoto M."/>
            <person name="Ikawa H."/>
            <person name="Fujii N."/>
            <person name="Hori K."/>
            <person name="Itoh T."/>
            <person name="Sato K."/>
        </authorList>
    </citation>
    <scope>NUCLEOTIDE SEQUENCE</scope>
    <source>
        <tissue evidence="1">Flower</tissue>
    </source>
</reference>
<proteinExistence type="evidence at transcript level"/>
<dbReference type="AlphaFoldDB" id="F2EA84"/>
<organism evidence="1">
    <name type="scientific">Hordeum vulgare subsp. vulgare</name>
    <name type="common">Domesticated barley</name>
    <dbReference type="NCBI Taxonomy" id="112509"/>
    <lineage>
        <taxon>Eukaryota</taxon>
        <taxon>Viridiplantae</taxon>
        <taxon>Streptophyta</taxon>
        <taxon>Embryophyta</taxon>
        <taxon>Tracheophyta</taxon>
        <taxon>Spermatophyta</taxon>
        <taxon>Magnoliopsida</taxon>
        <taxon>Liliopsida</taxon>
        <taxon>Poales</taxon>
        <taxon>Poaceae</taxon>
        <taxon>BOP clade</taxon>
        <taxon>Pooideae</taxon>
        <taxon>Triticodae</taxon>
        <taxon>Triticeae</taxon>
        <taxon>Hordeinae</taxon>
        <taxon>Hordeum</taxon>
    </lineage>
</organism>
<dbReference type="EMBL" id="AK373059">
    <property type="protein sequence ID" value="BAK04256.1"/>
    <property type="molecule type" value="mRNA"/>
</dbReference>